<evidence type="ECO:0000313" key="2">
    <source>
        <dbReference type="EMBL" id="KIM60226.1"/>
    </source>
</evidence>
<reference evidence="2 3" key="1">
    <citation type="submission" date="2014-04" db="EMBL/GenBank/DDBJ databases">
        <authorList>
            <consortium name="DOE Joint Genome Institute"/>
            <person name="Kuo A."/>
            <person name="Kohler A."/>
            <person name="Nagy L.G."/>
            <person name="Floudas D."/>
            <person name="Copeland A."/>
            <person name="Barry K.W."/>
            <person name="Cichocki N."/>
            <person name="Veneault-Fourrey C."/>
            <person name="LaButti K."/>
            <person name="Lindquist E.A."/>
            <person name="Lipzen A."/>
            <person name="Lundell T."/>
            <person name="Morin E."/>
            <person name="Murat C."/>
            <person name="Sun H."/>
            <person name="Tunlid A."/>
            <person name="Henrissat B."/>
            <person name="Grigoriev I.V."/>
            <person name="Hibbett D.S."/>
            <person name="Martin F."/>
            <person name="Nordberg H.P."/>
            <person name="Cantor M.N."/>
            <person name="Hua S.X."/>
        </authorList>
    </citation>
    <scope>NUCLEOTIDE SEQUENCE [LARGE SCALE GENOMIC DNA]</scope>
    <source>
        <strain evidence="2 3">Foug A</strain>
    </source>
</reference>
<sequence>MSSDDTESVIYCDTSTSFPSNLIFAYDHISDLFLVITNRLCVWISLSLVGVSGFACFALGDGTYGSLTRWGFRLHLSVNFDVGIMTQRFRLSQGARPEGPVEGAARTLFGQ</sequence>
<organism evidence="2 3">
    <name type="scientific">Scleroderma citrinum Foug A</name>
    <dbReference type="NCBI Taxonomy" id="1036808"/>
    <lineage>
        <taxon>Eukaryota</taxon>
        <taxon>Fungi</taxon>
        <taxon>Dikarya</taxon>
        <taxon>Basidiomycota</taxon>
        <taxon>Agaricomycotina</taxon>
        <taxon>Agaricomycetes</taxon>
        <taxon>Agaricomycetidae</taxon>
        <taxon>Boletales</taxon>
        <taxon>Sclerodermatineae</taxon>
        <taxon>Sclerodermataceae</taxon>
        <taxon>Scleroderma</taxon>
    </lineage>
</organism>
<evidence type="ECO:0000313" key="3">
    <source>
        <dbReference type="Proteomes" id="UP000053989"/>
    </source>
</evidence>
<dbReference type="HOGENOM" id="CLU_2159906_0_0_1"/>
<name>A0A0C3DWE9_9AGAM</name>
<accession>A0A0C3DWE9</accession>
<dbReference type="InParanoid" id="A0A0C3DWE9"/>
<keyword evidence="1" id="KW-1133">Transmembrane helix</keyword>
<dbReference type="AlphaFoldDB" id="A0A0C3DWE9"/>
<evidence type="ECO:0000256" key="1">
    <source>
        <dbReference type="SAM" id="Phobius"/>
    </source>
</evidence>
<protein>
    <submittedName>
        <fullName evidence="2">Uncharacterized protein</fullName>
    </submittedName>
</protein>
<gene>
    <name evidence="2" type="ORF">SCLCIDRAFT_1216989</name>
</gene>
<dbReference type="EMBL" id="KN822064">
    <property type="protein sequence ID" value="KIM60226.1"/>
    <property type="molecule type" value="Genomic_DNA"/>
</dbReference>
<keyword evidence="1" id="KW-0472">Membrane</keyword>
<reference evidence="3" key="2">
    <citation type="submission" date="2015-01" db="EMBL/GenBank/DDBJ databases">
        <title>Evolutionary Origins and Diversification of the Mycorrhizal Mutualists.</title>
        <authorList>
            <consortium name="DOE Joint Genome Institute"/>
            <consortium name="Mycorrhizal Genomics Consortium"/>
            <person name="Kohler A."/>
            <person name="Kuo A."/>
            <person name="Nagy L.G."/>
            <person name="Floudas D."/>
            <person name="Copeland A."/>
            <person name="Barry K.W."/>
            <person name="Cichocki N."/>
            <person name="Veneault-Fourrey C."/>
            <person name="LaButti K."/>
            <person name="Lindquist E.A."/>
            <person name="Lipzen A."/>
            <person name="Lundell T."/>
            <person name="Morin E."/>
            <person name="Murat C."/>
            <person name="Riley R."/>
            <person name="Ohm R."/>
            <person name="Sun H."/>
            <person name="Tunlid A."/>
            <person name="Henrissat B."/>
            <person name="Grigoriev I.V."/>
            <person name="Hibbett D.S."/>
            <person name="Martin F."/>
        </authorList>
    </citation>
    <scope>NUCLEOTIDE SEQUENCE [LARGE SCALE GENOMIC DNA]</scope>
    <source>
        <strain evidence="3">Foug A</strain>
    </source>
</reference>
<feature type="transmembrane region" description="Helical" evidence="1">
    <location>
        <begin position="40"/>
        <end position="60"/>
    </location>
</feature>
<proteinExistence type="predicted"/>
<dbReference type="Proteomes" id="UP000053989">
    <property type="component" value="Unassembled WGS sequence"/>
</dbReference>
<keyword evidence="3" id="KW-1185">Reference proteome</keyword>
<keyword evidence="1" id="KW-0812">Transmembrane</keyword>